<dbReference type="AlphaFoldDB" id="A0AA38N0F8"/>
<feature type="chain" id="PRO_5041364685" description="Secreted protein" evidence="1">
    <location>
        <begin position="25"/>
        <end position="79"/>
    </location>
</feature>
<reference evidence="2" key="1">
    <citation type="submission" date="2022-08" db="EMBL/GenBank/DDBJ databases">
        <authorList>
            <consortium name="DOE Joint Genome Institute"/>
            <person name="Min B."/>
            <person name="Sierra-Patev S."/>
            <person name="Naranjo-Ortiz M."/>
            <person name="Looney B."/>
            <person name="Konkel Z."/>
            <person name="Slot J.C."/>
            <person name="Sakamoto Y."/>
            <person name="Steenwyk J.L."/>
            <person name="Rokas A."/>
            <person name="Carro J."/>
            <person name="Camarero S."/>
            <person name="Ferreira P."/>
            <person name="Molpeceres G."/>
            <person name="Ruiz-duenas F.J."/>
            <person name="Serrano A."/>
            <person name="Henrissat B."/>
            <person name="Drula E."/>
            <person name="Hughes K.W."/>
            <person name="Mata J.L."/>
            <person name="Ishikawa N.K."/>
            <person name="Vargas-Isla R."/>
            <person name="Ushijima S."/>
            <person name="Smith C.A."/>
            <person name="Ahrendt S."/>
            <person name="Andreopoulos W."/>
            <person name="He G."/>
            <person name="LaButti K."/>
            <person name="Lipzen A."/>
            <person name="Ng V."/>
            <person name="Riley R."/>
            <person name="Sandor L."/>
            <person name="Barry K."/>
            <person name="Martinez A.T."/>
            <person name="Xiao Y."/>
            <person name="Gibbons J.G."/>
            <person name="Terashima K."/>
            <person name="Hibbett D.S."/>
            <person name="Grigoriev I.V."/>
        </authorList>
    </citation>
    <scope>NUCLEOTIDE SEQUENCE</scope>
    <source>
        <strain evidence="2">ET3784</strain>
    </source>
</reference>
<evidence type="ECO:0008006" key="4">
    <source>
        <dbReference type="Google" id="ProtNLM"/>
    </source>
</evidence>
<protein>
    <recommendedName>
        <fullName evidence="4">Secreted protein</fullName>
    </recommendedName>
</protein>
<dbReference type="Proteomes" id="UP001176059">
    <property type="component" value="Unassembled WGS sequence"/>
</dbReference>
<comment type="caution">
    <text evidence="2">The sequence shown here is derived from an EMBL/GenBank/DDBJ whole genome shotgun (WGS) entry which is preliminary data.</text>
</comment>
<keyword evidence="1" id="KW-0732">Signal</keyword>
<gene>
    <name evidence="2" type="ORF">DFJ43DRAFT_301236</name>
</gene>
<sequence length="79" mass="9168">MGARHLFKWLLRQLLSQLLAIVKAIKKACLAMQSIQLRYPLLLLLLPLRKEIILEAFPNLFKVIFGRDASTHLVYPNQQ</sequence>
<reference evidence="2" key="2">
    <citation type="journal article" date="2023" name="Proc. Natl. Acad. Sci. U.S.A.">
        <title>A global phylogenomic analysis of the shiitake genus Lentinula.</title>
        <authorList>
            <person name="Sierra-Patev S."/>
            <person name="Min B."/>
            <person name="Naranjo-Ortiz M."/>
            <person name="Looney B."/>
            <person name="Konkel Z."/>
            <person name="Slot J.C."/>
            <person name="Sakamoto Y."/>
            <person name="Steenwyk J.L."/>
            <person name="Rokas A."/>
            <person name="Carro J."/>
            <person name="Camarero S."/>
            <person name="Ferreira P."/>
            <person name="Molpeceres G."/>
            <person name="Ruiz-Duenas F.J."/>
            <person name="Serrano A."/>
            <person name="Henrissat B."/>
            <person name="Drula E."/>
            <person name="Hughes K.W."/>
            <person name="Mata J.L."/>
            <person name="Ishikawa N.K."/>
            <person name="Vargas-Isla R."/>
            <person name="Ushijima S."/>
            <person name="Smith C.A."/>
            <person name="Donoghue J."/>
            <person name="Ahrendt S."/>
            <person name="Andreopoulos W."/>
            <person name="He G."/>
            <person name="LaButti K."/>
            <person name="Lipzen A."/>
            <person name="Ng V."/>
            <person name="Riley R."/>
            <person name="Sandor L."/>
            <person name="Barry K."/>
            <person name="Martinez A.T."/>
            <person name="Xiao Y."/>
            <person name="Gibbons J.G."/>
            <person name="Terashima K."/>
            <person name="Grigoriev I.V."/>
            <person name="Hibbett D."/>
        </authorList>
    </citation>
    <scope>NUCLEOTIDE SEQUENCE</scope>
    <source>
        <strain evidence="2">ET3784</strain>
    </source>
</reference>
<evidence type="ECO:0000313" key="2">
    <source>
        <dbReference type="EMBL" id="KAJ3732586.1"/>
    </source>
</evidence>
<feature type="signal peptide" evidence="1">
    <location>
        <begin position="1"/>
        <end position="24"/>
    </location>
</feature>
<accession>A0AA38N0F8</accession>
<organism evidence="2 3">
    <name type="scientific">Lentinula guzmanii</name>
    <dbReference type="NCBI Taxonomy" id="2804957"/>
    <lineage>
        <taxon>Eukaryota</taxon>
        <taxon>Fungi</taxon>
        <taxon>Dikarya</taxon>
        <taxon>Basidiomycota</taxon>
        <taxon>Agaricomycotina</taxon>
        <taxon>Agaricomycetes</taxon>
        <taxon>Agaricomycetidae</taxon>
        <taxon>Agaricales</taxon>
        <taxon>Marasmiineae</taxon>
        <taxon>Omphalotaceae</taxon>
        <taxon>Lentinula</taxon>
    </lineage>
</organism>
<evidence type="ECO:0000313" key="3">
    <source>
        <dbReference type="Proteomes" id="UP001176059"/>
    </source>
</evidence>
<evidence type="ECO:0000256" key="1">
    <source>
        <dbReference type="SAM" id="SignalP"/>
    </source>
</evidence>
<keyword evidence="3" id="KW-1185">Reference proteome</keyword>
<name>A0AA38N0F8_9AGAR</name>
<dbReference type="EMBL" id="JANVFO010000023">
    <property type="protein sequence ID" value="KAJ3732586.1"/>
    <property type="molecule type" value="Genomic_DNA"/>
</dbReference>
<proteinExistence type="predicted"/>